<feature type="domain" description="Magnesium transporter MgtE intracellular" evidence="3">
    <location>
        <begin position="157"/>
        <end position="207"/>
    </location>
</feature>
<keyword evidence="4" id="KW-0282">Flagellum</keyword>
<feature type="compositionally biased region" description="Basic and acidic residues" evidence="1">
    <location>
        <begin position="97"/>
        <end position="111"/>
    </location>
</feature>
<gene>
    <name evidence="4" type="ORF">J2Z32_000804</name>
</gene>
<dbReference type="InterPro" id="IPR006668">
    <property type="entry name" value="Mg_transptr_MgtE_intracell_dom"/>
</dbReference>
<dbReference type="RefSeq" id="WP_210087855.1">
    <property type="nucleotide sequence ID" value="NZ_JAGGKG010000002.1"/>
</dbReference>
<organism evidence="4 5">
    <name type="scientific">Paenibacillus turicensis</name>
    <dbReference type="NCBI Taxonomy" id="160487"/>
    <lineage>
        <taxon>Bacteria</taxon>
        <taxon>Bacillati</taxon>
        <taxon>Bacillota</taxon>
        <taxon>Bacilli</taxon>
        <taxon>Bacillales</taxon>
        <taxon>Paenibacillaceae</taxon>
        <taxon>Paenibacillus</taxon>
    </lineage>
</organism>
<dbReference type="Pfam" id="PF03448">
    <property type="entry name" value="MgtE_N"/>
    <property type="match status" value="1"/>
</dbReference>
<dbReference type="Proteomes" id="UP001519272">
    <property type="component" value="Unassembled WGS sequence"/>
</dbReference>
<feature type="transmembrane region" description="Helical" evidence="2">
    <location>
        <begin position="21"/>
        <end position="42"/>
    </location>
</feature>
<feature type="region of interest" description="Disordered" evidence="1">
    <location>
        <begin position="64"/>
        <end position="126"/>
    </location>
</feature>
<reference evidence="4 5" key="1">
    <citation type="submission" date="2021-03" db="EMBL/GenBank/DDBJ databases">
        <title>Genomic Encyclopedia of Type Strains, Phase IV (KMG-IV): sequencing the most valuable type-strain genomes for metagenomic binning, comparative biology and taxonomic classification.</title>
        <authorList>
            <person name="Goeker M."/>
        </authorList>
    </citation>
    <scope>NUCLEOTIDE SEQUENCE [LARGE SCALE GENOMIC DNA]</scope>
    <source>
        <strain evidence="4 5">DSM 14349</strain>
    </source>
</reference>
<dbReference type="Gene3D" id="1.10.220.30">
    <property type="match status" value="1"/>
</dbReference>
<sequence length="315" mass="34834">MEQNEIEEDYEAESGGRFARFLFFIAPIIFTIVLLSVLLTLLNVNFRNVMLDWGNRIPIVRDFIPEPDGVAGDDSKKEDKEKDEKKQQESTEATVKQLKEQVAKQETDLKEATQQATEQAEKAKALQATLDQERSVKQKAEQSEEQAAYQKEVKKLAQLYAQMSPKKAAAIIEKLTTDEALQMLSQMGNENKAAILEKMDAQKAADISIKLKDATTSEDLNIAALQSRLKKEAETDAAASKVNTGLTDAQLSATFSTMSADSASELLLQTYKISPDKALKILNSIDDAARSKILASMTKTNQTEAAKILNKLVAK</sequence>
<comment type="caution">
    <text evidence="4">The sequence shown here is derived from an EMBL/GenBank/DDBJ whole genome shotgun (WGS) entry which is preliminary data.</text>
</comment>
<evidence type="ECO:0000256" key="1">
    <source>
        <dbReference type="SAM" id="MobiDB-lite"/>
    </source>
</evidence>
<dbReference type="EMBL" id="JAGGKG010000002">
    <property type="protein sequence ID" value="MBP1904187.1"/>
    <property type="molecule type" value="Genomic_DNA"/>
</dbReference>
<keyword evidence="2" id="KW-0472">Membrane</keyword>
<evidence type="ECO:0000313" key="5">
    <source>
        <dbReference type="Proteomes" id="UP001519272"/>
    </source>
</evidence>
<keyword evidence="4" id="KW-0969">Cilium</keyword>
<name>A0ABS4FNN4_9BACL</name>
<keyword evidence="2" id="KW-0812">Transmembrane</keyword>
<evidence type="ECO:0000259" key="3">
    <source>
        <dbReference type="Pfam" id="PF03448"/>
    </source>
</evidence>
<keyword evidence="2" id="KW-1133">Transmembrane helix</keyword>
<feature type="compositionally biased region" description="Basic and acidic residues" evidence="1">
    <location>
        <begin position="73"/>
        <end position="89"/>
    </location>
</feature>
<keyword evidence="5" id="KW-1185">Reference proteome</keyword>
<dbReference type="SUPFAM" id="SSF158791">
    <property type="entry name" value="MgtE N-terminal domain-like"/>
    <property type="match status" value="1"/>
</dbReference>
<accession>A0ABS4FNN4</accession>
<protein>
    <submittedName>
        <fullName evidence="4">Flagellar motility protein MotE (MotC chaperone)</fullName>
    </submittedName>
</protein>
<evidence type="ECO:0000256" key="2">
    <source>
        <dbReference type="SAM" id="Phobius"/>
    </source>
</evidence>
<keyword evidence="4" id="KW-0966">Cell projection</keyword>
<evidence type="ECO:0000313" key="4">
    <source>
        <dbReference type="EMBL" id="MBP1904187.1"/>
    </source>
</evidence>
<proteinExistence type="predicted"/>